<protein>
    <submittedName>
        <fullName evidence="1">Uncharacterized protein</fullName>
    </submittedName>
</protein>
<proteinExistence type="predicted"/>
<sequence length="160" mass="17669">SSALLLLTSGLKIEDVSKGEDDGTMTSVAIVSPGVYRTVAPNHDSYLRFTMSSGCYNLNSYSYMKMKAWAPAGVQFTIDLRQGNIPISLRVLKVLNHHKGFDDCRLDLWPYVRDSASALVSHYTAKGVFDGSPDGQDVWIPMSHFNVDRSKIAQVVGLLR</sequence>
<dbReference type="Gramene" id="KMS93282">
    <property type="protein sequence ID" value="KMS93282"/>
    <property type="gene ID" value="BVRB_033050"/>
</dbReference>
<keyword evidence="2" id="KW-1185">Reference proteome</keyword>
<evidence type="ECO:0000313" key="1">
    <source>
        <dbReference type="EMBL" id="KMS93282.1"/>
    </source>
</evidence>
<feature type="non-terminal residue" evidence="1">
    <location>
        <position position="1"/>
    </location>
</feature>
<dbReference type="AlphaFoldDB" id="A0A0J8B039"/>
<reference evidence="1 2" key="1">
    <citation type="journal article" date="2014" name="Nature">
        <title>The genome of the recently domesticated crop plant sugar beet (Beta vulgaris).</title>
        <authorList>
            <person name="Dohm J.C."/>
            <person name="Minoche A.E."/>
            <person name="Holtgrawe D."/>
            <person name="Capella-Gutierrez S."/>
            <person name="Zakrzewski F."/>
            <person name="Tafer H."/>
            <person name="Rupp O."/>
            <person name="Sorensen T.R."/>
            <person name="Stracke R."/>
            <person name="Reinhardt R."/>
            <person name="Goesmann A."/>
            <person name="Kraft T."/>
            <person name="Schulz B."/>
            <person name="Stadler P.F."/>
            <person name="Schmidt T."/>
            <person name="Gabaldon T."/>
            <person name="Lehrach H."/>
            <person name="Weisshaar B."/>
            <person name="Himmelbauer H."/>
        </authorList>
    </citation>
    <scope>NUCLEOTIDE SEQUENCE [LARGE SCALE GENOMIC DNA]</scope>
    <source>
        <tissue evidence="1">Taproot</tissue>
    </source>
</reference>
<organism evidence="1 2">
    <name type="scientific">Beta vulgaris subsp. vulgaris</name>
    <name type="common">Beet</name>
    <dbReference type="NCBI Taxonomy" id="3555"/>
    <lineage>
        <taxon>Eukaryota</taxon>
        <taxon>Viridiplantae</taxon>
        <taxon>Streptophyta</taxon>
        <taxon>Embryophyta</taxon>
        <taxon>Tracheophyta</taxon>
        <taxon>Spermatophyta</taxon>
        <taxon>Magnoliopsida</taxon>
        <taxon>eudicotyledons</taxon>
        <taxon>Gunneridae</taxon>
        <taxon>Pentapetalae</taxon>
        <taxon>Caryophyllales</taxon>
        <taxon>Chenopodiaceae</taxon>
        <taxon>Betoideae</taxon>
        <taxon>Beta</taxon>
    </lineage>
</organism>
<name>A0A0J8B039_BETVV</name>
<evidence type="ECO:0000313" key="2">
    <source>
        <dbReference type="Proteomes" id="UP000035740"/>
    </source>
</evidence>
<dbReference type="EMBL" id="KQ104629">
    <property type="protein sequence ID" value="KMS93282.1"/>
    <property type="molecule type" value="Genomic_DNA"/>
</dbReference>
<dbReference type="Proteomes" id="UP000035740">
    <property type="component" value="Unassembled WGS sequence"/>
</dbReference>
<accession>A0A0J8B039</accession>
<gene>
    <name evidence="1" type="ORF">BVRB_033050</name>
</gene>
<dbReference type="OrthoDB" id="2128708at2759"/>